<feature type="compositionally biased region" description="Polar residues" evidence="1">
    <location>
        <begin position="204"/>
        <end position="213"/>
    </location>
</feature>
<evidence type="ECO:0000313" key="3">
    <source>
        <dbReference type="Proteomes" id="UP000232323"/>
    </source>
</evidence>
<sequence>MGVNLGGRWEEGVDRTKQLSHLISQLQNLGVRTMDRTKQLSHLISQLQNYHEYVVSERCGDASYPWPARRSTYPAAHITVSNKEDSPFTTLDAEAKHAAHVTSYPDSHVDAEAKHAAHVTSYPDSHVDAEAKHAAHVTSYPDSHFVAEAKHAAHVTSYPDSHVDDEQDRVTSLQENLVHAYSQATFPSRMHPRGNNRAPLPAVASTTGLHCPQ</sequence>
<comment type="caution">
    <text evidence="2">The sequence shown here is derived from an EMBL/GenBank/DDBJ whole genome shotgun (WGS) entry which is preliminary data.</text>
</comment>
<evidence type="ECO:0000313" key="2">
    <source>
        <dbReference type="EMBL" id="GAX78103.1"/>
    </source>
</evidence>
<name>A0A250X4U6_9CHLO</name>
<dbReference type="AlphaFoldDB" id="A0A250X4U6"/>
<dbReference type="Proteomes" id="UP000232323">
    <property type="component" value="Unassembled WGS sequence"/>
</dbReference>
<protein>
    <submittedName>
        <fullName evidence="2">Uncharacterized protein</fullName>
    </submittedName>
</protein>
<proteinExistence type="predicted"/>
<feature type="region of interest" description="Disordered" evidence="1">
    <location>
        <begin position="187"/>
        <end position="213"/>
    </location>
</feature>
<reference evidence="2 3" key="1">
    <citation type="submission" date="2017-08" db="EMBL/GenBank/DDBJ databases">
        <title>Acidophilic green algal genome provides insights into adaptation to an acidic environment.</title>
        <authorList>
            <person name="Hirooka S."/>
            <person name="Hirose Y."/>
            <person name="Kanesaki Y."/>
            <person name="Higuchi S."/>
            <person name="Fujiwara T."/>
            <person name="Onuma R."/>
            <person name="Era A."/>
            <person name="Ohbayashi R."/>
            <person name="Uzuka A."/>
            <person name="Nozaki H."/>
            <person name="Yoshikawa H."/>
            <person name="Miyagishima S.Y."/>
        </authorList>
    </citation>
    <scope>NUCLEOTIDE SEQUENCE [LARGE SCALE GENOMIC DNA]</scope>
    <source>
        <strain evidence="2 3">NIES-2499</strain>
    </source>
</reference>
<accession>A0A250X4U6</accession>
<keyword evidence="3" id="KW-1185">Reference proteome</keyword>
<organism evidence="2 3">
    <name type="scientific">Chlamydomonas eustigma</name>
    <dbReference type="NCBI Taxonomy" id="1157962"/>
    <lineage>
        <taxon>Eukaryota</taxon>
        <taxon>Viridiplantae</taxon>
        <taxon>Chlorophyta</taxon>
        <taxon>core chlorophytes</taxon>
        <taxon>Chlorophyceae</taxon>
        <taxon>CS clade</taxon>
        <taxon>Chlamydomonadales</taxon>
        <taxon>Chlamydomonadaceae</taxon>
        <taxon>Chlamydomonas</taxon>
    </lineage>
</organism>
<evidence type="ECO:0000256" key="1">
    <source>
        <dbReference type="SAM" id="MobiDB-lite"/>
    </source>
</evidence>
<gene>
    <name evidence="2" type="ORF">CEUSTIGMA_g5545.t1</name>
</gene>
<dbReference type="EMBL" id="BEGY01000029">
    <property type="protein sequence ID" value="GAX78103.1"/>
    <property type="molecule type" value="Genomic_DNA"/>
</dbReference>